<keyword evidence="2 6" id="KW-0227">DNA damage</keyword>
<dbReference type="Gene3D" id="2.40.50.140">
    <property type="entry name" value="Nucleic acid-binding proteins"/>
    <property type="match status" value="1"/>
</dbReference>
<dbReference type="NCBIfam" id="TIGR00084">
    <property type="entry name" value="ruvA"/>
    <property type="match status" value="1"/>
</dbReference>
<accession>A0ABC9PCF9</accession>
<comment type="subunit">
    <text evidence="6">Homotetramer. Forms an RuvA(8)-RuvB(12)-Holliday junction (HJ) complex. HJ DNA is sandwiched between 2 RuvA tetramers; dsDNA enters through RuvA and exits via RuvB. An RuvB hexamer assembles on each DNA strand where it exits the tetramer. Each RuvB hexamer is contacted by two RuvA subunits (via domain III) on 2 adjacent RuvB subunits; this complex drives branch migration. In the full resolvosome a probable DNA-RuvA(4)-RuvB(12)-RuvC(2) complex forms which resolves the HJ.</text>
</comment>
<dbReference type="SMART" id="SM00278">
    <property type="entry name" value="HhH1"/>
    <property type="match status" value="2"/>
</dbReference>
<dbReference type="EMBL" id="AEWZ01000003">
    <property type="protein sequence ID" value="EGC24569.1"/>
    <property type="molecule type" value="Genomic_DNA"/>
</dbReference>
<keyword evidence="1 6" id="KW-0963">Cytoplasm</keyword>
<dbReference type="GO" id="GO:0048476">
    <property type="term" value="C:Holliday junction resolvase complex"/>
    <property type="evidence" value="ECO:0007669"/>
    <property type="project" value="UniProtKB-UniRule"/>
</dbReference>
<dbReference type="CDD" id="cd14332">
    <property type="entry name" value="UBA_RuvA_C"/>
    <property type="match status" value="1"/>
</dbReference>
<evidence type="ECO:0000313" key="9">
    <source>
        <dbReference type="Proteomes" id="UP000003857"/>
    </source>
</evidence>
<dbReference type="Gene3D" id="1.10.150.20">
    <property type="entry name" value="5' to 3' exonuclease, C-terminal subdomain"/>
    <property type="match status" value="1"/>
</dbReference>
<feature type="domain" description="Helix-hairpin-helix DNA-binding motif class 1" evidence="7">
    <location>
        <begin position="129"/>
        <end position="148"/>
    </location>
</feature>
<comment type="domain">
    <text evidence="6">Has three domains with a flexible linker between the domains II and III and assumes an 'L' shape. Domain III is highly mobile and contacts RuvB.</text>
</comment>
<dbReference type="Pfam" id="PF01330">
    <property type="entry name" value="RuvA_N"/>
    <property type="match status" value="1"/>
</dbReference>
<dbReference type="Gene3D" id="1.10.8.10">
    <property type="entry name" value="DNA helicase RuvA subunit, C-terminal domain"/>
    <property type="match status" value="1"/>
</dbReference>
<gene>
    <name evidence="6 8" type="primary">ruvA</name>
    <name evidence="8" type="ORF">HMPREF9390_1634</name>
</gene>
<dbReference type="GO" id="GO:0016787">
    <property type="term" value="F:hydrolase activity"/>
    <property type="evidence" value="ECO:0007669"/>
    <property type="project" value="UniProtKB-KW"/>
</dbReference>
<dbReference type="GO" id="GO:0006310">
    <property type="term" value="P:DNA recombination"/>
    <property type="evidence" value="ECO:0007669"/>
    <property type="project" value="UniProtKB-UniRule"/>
</dbReference>
<organism evidence="8 9">
    <name type="scientific">Streptococcus sanguinis SK405</name>
    <dbReference type="NCBI Taxonomy" id="888817"/>
    <lineage>
        <taxon>Bacteria</taxon>
        <taxon>Bacillati</taxon>
        <taxon>Bacillota</taxon>
        <taxon>Bacilli</taxon>
        <taxon>Lactobacillales</taxon>
        <taxon>Streptococcaceae</taxon>
        <taxon>Streptococcus</taxon>
    </lineage>
</organism>
<proteinExistence type="inferred from homology"/>
<dbReference type="GO" id="GO:0000400">
    <property type="term" value="F:four-way junction DNA binding"/>
    <property type="evidence" value="ECO:0007669"/>
    <property type="project" value="UniProtKB-UniRule"/>
</dbReference>
<comment type="subcellular location">
    <subcellularLocation>
        <location evidence="6">Cytoplasm</location>
    </subcellularLocation>
</comment>
<keyword evidence="8" id="KW-0347">Helicase</keyword>
<dbReference type="InterPro" id="IPR013849">
    <property type="entry name" value="DNA_helicase_Holl-junc_RuvA_I"/>
</dbReference>
<dbReference type="InterPro" id="IPR011114">
    <property type="entry name" value="RuvA_C"/>
</dbReference>
<evidence type="ECO:0000313" key="8">
    <source>
        <dbReference type="EMBL" id="EGC24569.1"/>
    </source>
</evidence>
<comment type="function">
    <text evidence="6">The RuvA-RuvB-RuvC complex processes Holliday junction (HJ) DNA during genetic recombination and DNA repair, while the RuvA-RuvB complex plays an important role in the rescue of blocked DNA replication forks via replication fork reversal (RFR). RuvA specifically binds to HJ cruciform DNA, conferring on it an open structure. The RuvB hexamer acts as an ATP-dependent pump, pulling dsDNA into and through the RuvAB complex. HJ branch migration allows RuvC to scan DNA until it finds its consensus sequence, where it cleaves and resolves the cruciform DNA.</text>
</comment>
<evidence type="ECO:0000256" key="5">
    <source>
        <dbReference type="ARBA" id="ARBA00023204"/>
    </source>
</evidence>
<keyword evidence="8" id="KW-0547">Nucleotide-binding</keyword>
<dbReference type="InterPro" id="IPR010994">
    <property type="entry name" value="RuvA_2-like"/>
</dbReference>
<keyword evidence="3 6" id="KW-0238">DNA-binding</keyword>
<keyword evidence="8" id="KW-0378">Hydrolase</keyword>
<name>A0ABC9PCF9_STRSA</name>
<evidence type="ECO:0000256" key="1">
    <source>
        <dbReference type="ARBA" id="ARBA00022490"/>
    </source>
</evidence>
<keyword evidence="8" id="KW-0067">ATP-binding</keyword>
<dbReference type="InterPro" id="IPR003583">
    <property type="entry name" value="Hlx-hairpin-Hlx_DNA-bd_motif"/>
</dbReference>
<dbReference type="Pfam" id="PF07499">
    <property type="entry name" value="RuvA_C"/>
    <property type="match status" value="1"/>
</dbReference>
<dbReference type="HAMAP" id="MF_00031">
    <property type="entry name" value="DNA_HJ_migration_RuvA"/>
    <property type="match status" value="1"/>
</dbReference>
<dbReference type="SUPFAM" id="SSF47781">
    <property type="entry name" value="RuvA domain 2-like"/>
    <property type="match status" value="1"/>
</dbReference>
<dbReference type="InterPro" id="IPR000085">
    <property type="entry name" value="RuvA"/>
</dbReference>
<feature type="region of interest" description="Domain III" evidence="6">
    <location>
        <begin position="169"/>
        <end position="218"/>
    </location>
</feature>
<dbReference type="GO" id="GO:0005737">
    <property type="term" value="C:cytoplasm"/>
    <property type="evidence" value="ECO:0007669"/>
    <property type="project" value="UniProtKB-SubCell"/>
</dbReference>
<dbReference type="InterPro" id="IPR012340">
    <property type="entry name" value="NA-bd_OB-fold"/>
</dbReference>
<dbReference type="SUPFAM" id="SSF46929">
    <property type="entry name" value="DNA helicase RuvA subunit, C-terminal domain"/>
    <property type="match status" value="1"/>
</dbReference>
<reference evidence="8 9" key="1">
    <citation type="submission" date="2011-01" db="EMBL/GenBank/DDBJ databases">
        <authorList>
            <person name="Muzny D."/>
            <person name="Qin X."/>
            <person name="Buhay C."/>
            <person name="Dugan-Rocha S."/>
            <person name="Ding Y."/>
            <person name="Chen G."/>
            <person name="Hawes A."/>
            <person name="Holder M."/>
            <person name="Jhangiani S."/>
            <person name="Johnson A."/>
            <person name="Khan Z."/>
            <person name="Li Z."/>
            <person name="Liu W."/>
            <person name="Liu X."/>
            <person name="Perez L."/>
            <person name="Shen H."/>
            <person name="Wang Q."/>
            <person name="Watt J."/>
            <person name="Xi L."/>
            <person name="Xin Y."/>
            <person name="Zhou J."/>
            <person name="Deng J."/>
            <person name="Jiang H."/>
            <person name="Liu Y."/>
            <person name="Qu J."/>
            <person name="Song X.-Z."/>
            <person name="Zhang L."/>
            <person name="Villasana D."/>
            <person name="Johnson A."/>
            <person name="Liu J."/>
            <person name="Liyanage D."/>
            <person name="Lorensuhewa L."/>
            <person name="Robinson T."/>
            <person name="Song A."/>
            <person name="Song B.-B."/>
            <person name="Dinh H."/>
            <person name="Thornton R."/>
            <person name="Coyle M."/>
            <person name="Francisco L."/>
            <person name="Jackson L."/>
            <person name="Javaid M."/>
            <person name="Korchina V."/>
            <person name="Kovar C."/>
            <person name="Mata R."/>
            <person name="Mathew T."/>
            <person name="Ngo R."/>
            <person name="Nguyen L."/>
            <person name="Nguyen N."/>
            <person name="Okwuonu G."/>
            <person name="Ongeri F."/>
            <person name="Pham C."/>
            <person name="Simmons D."/>
            <person name="Wilczek-Boney K."/>
            <person name="Hale W."/>
            <person name="Jakkamsetti A."/>
            <person name="Pham P."/>
            <person name="Ruth R."/>
            <person name="San Lucas F."/>
            <person name="Warren J."/>
            <person name="Zhang J."/>
            <person name="Zhao Z."/>
            <person name="Zhou C."/>
            <person name="Zhu D."/>
            <person name="Lee S."/>
            <person name="Bess C."/>
            <person name="Blankenburg K."/>
            <person name="Forbes L."/>
            <person name="Fu Q."/>
            <person name="Gubbala S."/>
            <person name="Hirani K."/>
            <person name="Jayaseelan J.C."/>
            <person name="Lara F."/>
            <person name="Munidasa M."/>
            <person name="Palculict T."/>
            <person name="Patil S."/>
            <person name="Pu L.-L."/>
            <person name="Saada N."/>
            <person name="Tang L."/>
            <person name="Weissenberger G."/>
            <person name="Zhu Y."/>
            <person name="Hemphill L."/>
            <person name="Shang Y."/>
            <person name="Youmans B."/>
            <person name="Ayvaz T."/>
            <person name="Ross M."/>
            <person name="Santibanez J."/>
            <person name="Aqrawi P."/>
            <person name="Gross S."/>
            <person name="Joshi V."/>
            <person name="Fowler G."/>
            <person name="Nazareth L."/>
            <person name="Reid J."/>
            <person name="Worley K."/>
            <person name="Petrosino J."/>
            <person name="Highlander S."/>
            <person name="Gibbs R."/>
        </authorList>
    </citation>
    <scope>NUCLEOTIDE SEQUENCE [LARGE SCALE GENOMIC DNA]</scope>
    <source>
        <strain evidence="8 9">SK405</strain>
    </source>
</reference>
<dbReference type="GO" id="GO:0006281">
    <property type="term" value="P:DNA repair"/>
    <property type="evidence" value="ECO:0007669"/>
    <property type="project" value="UniProtKB-UniRule"/>
</dbReference>
<evidence type="ECO:0000259" key="7">
    <source>
        <dbReference type="SMART" id="SM00278"/>
    </source>
</evidence>
<feature type="domain" description="Helix-hairpin-helix DNA-binding motif class 1" evidence="7">
    <location>
        <begin position="94"/>
        <end position="113"/>
    </location>
</feature>
<keyword evidence="5 6" id="KW-0234">DNA repair</keyword>
<dbReference type="Proteomes" id="UP000003857">
    <property type="component" value="Unassembled WGS sequence"/>
</dbReference>
<evidence type="ECO:0000256" key="3">
    <source>
        <dbReference type="ARBA" id="ARBA00023125"/>
    </source>
</evidence>
<dbReference type="AlphaFoldDB" id="A0ABC9PCF9"/>
<dbReference type="SUPFAM" id="SSF50249">
    <property type="entry name" value="Nucleic acid-binding proteins"/>
    <property type="match status" value="1"/>
</dbReference>
<dbReference type="InterPro" id="IPR036267">
    <property type="entry name" value="RuvA_C_sf"/>
</dbReference>
<evidence type="ECO:0000256" key="4">
    <source>
        <dbReference type="ARBA" id="ARBA00023172"/>
    </source>
</evidence>
<evidence type="ECO:0000256" key="6">
    <source>
        <dbReference type="HAMAP-Rule" id="MF_00031"/>
    </source>
</evidence>
<comment type="caution">
    <text evidence="6">Lacks conserved residue(s) required for the propagation of feature annotation.</text>
</comment>
<keyword evidence="4 6" id="KW-0233">DNA recombination</keyword>
<protein>
    <recommendedName>
        <fullName evidence="6">Holliday junction branch migration complex subunit RuvA</fullName>
    </recommendedName>
</protein>
<dbReference type="Pfam" id="PF14520">
    <property type="entry name" value="HHH_5"/>
    <property type="match status" value="1"/>
</dbReference>
<sequence length="218" mass="24458">MQFPDRKYDILDRQNDTKRRKIMYEYFKGIISKITAKYIVLEVNSIGYILHVANPYAYSGHLHQEAKVYVHQVVREDAELLYGFATEEEKQLFLSLISVSGIGPVSALAIIAADDNAGLVQAIEQKNITYLTKFPKIGKKTAQQMVLDLEGKVVAADGPSESKAPVQTMDNQELEEAMEAMLALGYKAAELKKIKKFFEGTTDTAENYIKSALKMLVK</sequence>
<evidence type="ECO:0000256" key="2">
    <source>
        <dbReference type="ARBA" id="ARBA00022763"/>
    </source>
</evidence>
<dbReference type="GO" id="GO:0004386">
    <property type="term" value="F:helicase activity"/>
    <property type="evidence" value="ECO:0007669"/>
    <property type="project" value="UniProtKB-KW"/>
</dbReference>
<comment type="similarity">
    <text evidence="6">Belongs to the RuvA family.</text>
</comment>
<comment type="caution">
    <text evidence="8">The sequence shown here is derived from an EMBL/GenBank/DDBJ whole genome shotgun (WGS) entry which is preliminary data.</text>
</comment>